<comment type="caution">
    <text evidence="2">The sequence shown here is derived from an EMBL/GenBank/DDBJ whole genome shotgun (WGS) entry which is preliminary data.</text>
</comment>
<keyword evidence="3" id="KW-1185">Reference proteome</keyword>
<proteinExistence type="predicted"/>
<evidence type="ECO:0000256" key="1">
    <source>
        <dbReference type="SAM" id="MobiDB-lite"/>
    </source>
</evidence>
<name>A0ABT6WDA3_9ACTN</name>
<gene>
    <name evidence="2" type="ORF">QLQ12_03580</name>
</gene>
<dbReference type="RefSeq" id="WP_282757075.1">
    <property type="nucleotide sequence ID" value="NZ_JASCTH010000002.1"/>
</dbReference>
<organism evidence="2 3">
    <name type="scientific">Actinoplanes sandaracinus</name>
    <dbReference type="NCBI Taxonomy" id="3045177"/>
    <lineage>
        <taxon>Bacteria</taxon>
        <taxon>Bacillati</taxon>
        <taxon>Actinomycetota</taxon>
        <taxon>Actinomycetes</taxon>
        <taxon>Micromonosporales</taxon>
        <taxon>Micromonosporaceae</taxon>
        <taxon>Actinoplanes</taxon>
    </lineage>
</organism>
<evidence type="ECO:0000313" key="3">
    <source>
        <dbReference type="Proteomes" id="UP001241758"/>
    </source>
</evidence>
<evidence type="ECO:0008006" key="4">
    <source>
        <dbReference type="Google" id="ProtNLM"/>
    </source>
</evidence>
<feature type="region of interest" description="Disordered" evidence="1">
    <location>
        <begin position="63"/>
        <end position="108"/>
    </location>
</feature>
<accession>A0ABT6WDA3</accession>
<sequence length="287" mass="31411">MVERRLSSGRWQAPHRGVYVTHTGPLGRREARWIAILGTVAGHTAHLAGLSALETLGFRDASSRGADIHSPRTGTHSPRTGTHSPRADIHSPRTGARSPGADISGREAGVGGLGSEEIHVLLPARTTVRHAPDGVIVHRTTLLRPADLNPGGRLPATSPARSLLDAAQWQPSERRAWAIVAAGFQQRLVRADGMRSMLAAMPRLRHRRTITEAIACSAEGAHSLPEADFLALCRRAGLPAPVLQHPRRDRNGRQNYLDAYFPDQRLHVEIDGGHHMDVQQWWADMHR</sequence>
<dbReference type="EMBL" id="JASCTH010000002">
    <property type="protein sequence ID" value="MDI6097683.1"/>
    <property type="molecule type" value="Genomic_DNA"/>
</dbReference>
<protein>
    <recommendedName>
        <fullName evidence="4">DUF559 domain-containing protein</fullName>
    </recommendedName>
</protein>
<evidence type="ECO:0000313" key="2">
    <source>
        <dbReference type="EMBL" id="MDI6097683.1"/>
    </source>
</evidence>
<feature type="compositionally biased region" description="Polar residues" evidence="1">
    <location>
        <begin position="72"/>
        <end position="83"/>
    </location>
</feature>
<dbReference type="Proteomes" id="UP001241758">
    <property type="component" value="Unassembled WGS sequence"/>
</dbReference>
<reference evidence="2 3" key="1">
    <citation type="submission" date="2023-05" db="EMBL/GenBank/DDBJ databases">
        <title>Actinoplanes sp. NEAU-A12 genome sequencing.</title>
        <authorList>
            <person name="Wang Z.-S."/>
        </authorList>
    </citation>
    <scope>NUCLEOTIDE SEQUENCE [LARGE SCALE GENOMIC DNA]</scope>
    <source>
        <strain evidence="2 3">NEAU-A12</strain>
    </source>
</reference>